<dbReference type="PANTHER" id="PTHR22667">
    <property type="entry name" value="AT01380P-RELATED"/>
    <property type="match status" value="1"/>
</dbReference>
<dbReference type="InterPro" id="IPR031750">
    <property type="entry name" value="DUF4734"/>
</dbReference>
<accession>B4M3I6</accession>
<gene>
    <name evidence="3" type="primary">Dvir\GJ18946</name>
    <name evidence="3" type="ORF">Dvir_GJ18946</name>
</gene>
<evidence type="ECO:0000313" key="4">
    <source>
        <dbReference type="Proteomes" id="UP000008792"/>
    </source>
</evidence>
<feature type="compositionally biased region" description="Acidic residues" evidence="1">
    <location>
        <begin position="41"/>
        <end position="59"/>
    </location>
</feature>
<organism evidence="3 4">
    <name type="scientific">Drosophila virilis</name>
    <name type="common">Fruit fly</name>
    <dbReference type="NCBI Taxonomy" id="7244"/>
    <lineage>
        <taxon>Eukaryota</taxon>
        <taxon>Metazoa</taxon>
        <taxon>Ecdysozoa</taxon>
        <taxon>Arthropoda</taxon>
        <taxon>Hexapoda</taxon>
        <taxon>Insecta</taxon>
        <taxon>Pterygota</taxon>
        <taxon>Neoptera</taxon>
        <taxon>Endopterygota</taxon>
        <taxon>Diptera</taxon>
        <taxon>Brachycera</taxon>
        <taxon>Muscomorpha</taxon>
        <taxon>Ephydroidea</taxon>
        <taxon>Drosophilidae</taxon>
        <taxon>Drosophila</taxon>
    </lineage>
</organism>
<dbReference type="eggNOG" id="ENOG502TB5F">
    <property type="taxonomic scope" value="Eukaryota"/>
</dbReference>
<dbReference type="Pfam" id="PF07707">
    <property type="entry name" value="BACK"/>
    <property type="match status" value="1"/>
</dbReference>
<dbReference type="PANTHER" id="PTHR22667:SF0">
    <property type="entry name" value="AT01380P-RELATED"/>
    <property type="match status" value="1"/>
</dbReference>
<dbReference type="Proteomes" id="UP000008792">
    <property type="component" value="Unassembled WGS sequence"/>
</dbReference>
<reference evidence="3 4" key="1">
    <citation type="journal article" date="2007" name="Nature">
        <title>Evolution of genes and genomes on the Drosophila phylogeny.</title>
        <authorList>
            <consortium name="Drosophila 12 Genomes Consortium"/>
            <person name="Clark A.G."/>
            <person name="Eisen M.B."/>
            <person name="Smith D.R."/>
            <person name="Bergman C.M."/>
            <person name="Oliver B."/>
            <person name="Markow T.A."/>
            <person name="Kaufman T.C."/>
            <person name="Kellis M."/>
            <person name="Gelbart W."/>
            <person name="Iyer V.N."/>
            <person name="Pollard D.A."/>
            <person name="Sackton T.B."/>
            <person name="Larracuente A.M."/>
            <person name="Singh N.D."/>
            <person name="Abad J.P."/>
            <person name="Abt D.N."/>
            <person name="Adryan B."/>
            <person name="Aguade M."/>
            <person name="Akashi H."/>
            <person name="Anderson W.W."/>
            <person name="Aquadro C.F."/>
            <person name="Ardell D.H."/>
            <person name="Arguello R."/>
            <person name="Artieri C.G."/>
            <person name="Barbash D.A."/>
            <person name="Barker D."/>
            <person name="Barsanti P."/>
            <person name="Batterham P."/>
            <person name="Batzoglou S."/>
            <person name="Begun D."/>
            <person name="Bhutkar A."/>
            <person name="Blanco E."/>
            <person name="Bosak S.A."/>
            <person name="Bradley R.K."/>
            <person name="Brand A.D."/>
            <person name="Brent M.R."/>
            <person name="Brooks A.N."/>
            <person name="Brown R.H."/>
            <person name="Butlin R.K."/>
            <person name="Caggese C."/>
            <person name="Calvi B.R."/>
            <person name="Bernardo de Carvalho A."/>
            <person name="Caspi A."/>
            <person name="Castrezana S."/>
            <person name="Celniker S.E."/>
            <person name="Chang J.L."/>
            <person name="Chapple C."/>
            <person name="Chatterji S."/>
            <person name="Chinwalla A."/>
            <person name="Civetta A."/>
            <person name="Clifton S.W."/>
            <person name="Comeron J.M."/>
            <person name="Costello J.C."/>
            <person name="Coyne J.A."/>
            <person name="Daub J."/>
            <person name="David R.G."/>
            <person name="Delcher A.L."/>
            <person name="Delehaunty K."/>
            <person name="Do C.B."/>
            <person name="Ebling H."/>
            <person name="Edwards K."/>
            <person name="Eickbush T."/>
            <person name="Evans J.D."/>
            <person name="Filipski A."/>
            <person name="Findeiss S."/>
            <person name="Freyhult E."/>
            <person name="Fulton L."/>
            <person name="Fulton R."/>
            <person name="Garcia A.C."/>
            <person name="Gardiner A."/>
            <person name="Garfield D.A."/>
            <person name="Garvin B.E."/>
            <person name="Gibson G."/>
            <person name="Gilbert D."/>
            <person name="Gnerre S."/>
            <person name="Godfrey J."/>
            <person name="Good R."/>
            <person name="Gotea V."/>
            <person name="Gravely B."/>
            <person name="Greenberg A.J."/>
            <person name="Griffiths-Jones S."/>
            <person name="Gross S."/>
            <person name="Guigo R."/>
            <person name="Gustafson E.A."/>
            <person name="Haerty W."/>
            <person name="Hahn M.W."/>
            <person name="Halligan D.L."/>
            <person name="Halpern A.L."/>
            <person name="Halter G.M."/>
            <person name="Han M.V."/>
            <person name="Heger A."/>
            <person name="Hillier L."/>
            <person name="Hinrichs A.S."/>
            <person name="Holmes I."/>
            <person name="Hoskins R.A."/>
            <person name="Hubisz M.J."/>
            <person name="Hultmark D."/>
            <person name="Huntley M.A."/>
            <person name="Jaffe D.B."/>
            <person name="Jagadeeshan S."/>
            <person name="Jeck W.R."/>
            <person name="Johnson J."/>
            <person name="Jones C.D."/>
            <person name="Jordan W.C."/>
            <person name="Karpen G.H."/>
            <person name="Kataoka E."/>
            <person name="Keightley P.D."/>
            <person name="Kheradpour P."/>
            <person name="Kirkness E.F."/>
            <person name="Koerich L.B."/>
            <person name="Kristiansen K."/>
            <person name="Kudrna D."/>
            <person name="Kulathinal R.J."/>
            <person name="Kumar S."/>
            <person name="Kwok R."/>
            <person name="Lander E."/>
            <person name="Langley C.H."/>
            <person name="Lapoint R."/>
            <person name="Lazzaro B.P."/>
            <person name="Lee S.J."/>
            <person name="Levesque L."/>
            <person name="Li R."/>
            <person name="Lin C.F."/>
            <person name="Lin M.F."/>
            <person name="Lindblad-Toh K."/>
            <person name="Llopart A."/>
            <person name="Long M."/>
            <person name="Low L."/>
            <person name="Lozovsky E."/>
            <person name="Lu J."/>
            <person name="Luo M."/>
            <person name="Machado C.A."/>
            <person name="Makalowski W."/>
            <person name="Marzo M."/>
            <person name="Matsuda M."/>
            <person name="Matzkin L."/>
            <person name="McAllister B."/>
            <person name="McBride C.S."/>
            <person name="McKernan B."/>
            <person name="McKernan K."/>
            <person name="Mendez-Lago M."/>
            <person name="Minx P."/>
            <person name="Mollenhauer M.U."/>
            <person name="Montooth K."/>
            <person name="Mount S.M."/>
            <person name="Mu X."/>
            <person name="Myers E."/>
            <person name="Negre B."/>
            <person name="Newfeld S."/>
            <person name="Nielsen R."/>
            <person name="Noor M.A."/>
            <person name="O'Grady P."/>
            <person name="Pachter L."/>
            <person name="Papaceit M."/>
            <person name="Parisi M.J."/>
            <person name="Parisi M."/>
            <person name="Parts L."/>
            <person name="Pedersen J.S."/>
            <person name="Pesole G."/>
            <person name="Phillippy A.M."/>
            <person name="Ponting C.P."/>
            <person name="Pop M."/>
            <person name="Porcelli D."/>
            <person name="Powell J.R."/>
            <person name="Prohaska S."/>
            <person name="Pruitt K."/>
            <person name="Puig M."/>
            <person name="Quesneville H."/>
            <person name="Ram K.R."/>
            <person name="Rand D."/>
            <person name="Rasmussen M.D."/>
            <person name="Reed L.K."/>
            <person name="Reenan R."/>
            <person name="Reily A."/>
            <person name="Remington K.A."/>
            <person name="Rieger T.T."/>
            <person name="Ritchie M.G."/>
            <person name="Robin C."/>
            <person name="Rogers Y.H."/>
            <person name="Rohde C."/>
            <person name="Rozas J."/>
            <person name="Rubenfield M.J."/>
            <person name="Ruiz A."/>
            <person name="Russo S."/>
            <person name="Salzberg S.L."/>
            <person name="Sanchez-Gracia A."/>
            <person name="Saranga D.J."/>
            <person name="Sato H."/>
            <person name="Schaeffer S.W."/>
            <person name="Schatz M.C."/>
            <person name="Schlenke T."/>
            <person name="Schwartz R."/>
            <person name="Segarra C."/>
            <person name="Singh R.S."/>
            <person name="Sirot L."/>
            <person name="Sirota M."/>
            <person name="Sisneros N.B."/>
            <person name="Smith C.D."/>
            <person name="Smith T.F."/>
            <person name="Spieth J."/>
            <person name="Stage D.E."/>
            <person name="Stark A."/>
            <person name="Stephan W."/>
            <person name="Strausberg R.L."/>
            <person name="Strempel S."/>
            <person name="Sturgill D."/>
            <person name="Sutton G."/>
            <person name="Sutton G.G."/>
            <person name="Tao W."/>
            <person name="Teichmann S."/>
            <person name="Tobari Y.N."/>
            <person name="Tomimura Y."/>
            <person name="Tsolas J.M."/>
            <person name="Valente V.L."/>
            <person name="Venter E."/>
            <person name="Venter J.C."/>
            <person name="Vicario S."/>
            <person name="Vieira F.G."/>
            <person name="Vilella A.J."/>
            <person name="Villasante A."/>
            <person name="Walenz B."/>
            <person name="Wang J."/>
            <person name="Wasserman M."/>
            <person name="Watts T."/>
            <person name="Wilson D."/>
            <person name="Wilson R.K."/>
            <person name="Wing R.A."/>
            <person name="Wolfner M.F."/>
            <person name="Wong A."/>
            <person name="Wong G.K."/>
            <person name="Wu C.I."/>
            <person name="Wu G."/>
            <person name="Yamamoto D."/>
            <person name="Yang H.P."/>
            <person name="Yang S.P."/>
            <person name="Yorke J.A."/>
            <person name="Yoshida K."/>
            <person name="Zdobnov E."/>
            <person name="Zhang P."/>
            <person name="Zhang Y."/>
            <person name="Zimin A.V."/>
            <person name="Baldwin J."/>
            <person name="Abdouelleil A."/>
            <person name="Abdulkadir J."/>
            <person name="Abebe A."/>
            <person name="Abera B."/>
            <person name="Abreu J."/>
            <person name="Acer S.C."/>
            <person name="Aftuck L."/>
            <person name="Alexander A."/>
            <person name="An P."/>
            <person name="Anderson E."/>
            <person name="Anderson S."/>
            <person name="Arachi H."/>
            <person name="Azer M."/>
            <person name="Bachantsang P."/>
            <person name="Barry A."/>
            <person name="Bayul T."/>
            <person name="Berlin A."/>
            <person name="Bessette D."/>
            <person name="Bloom T."/>
            <person name="Blye J."/>
            <person name="Boguslavskiy L."/>
            <person name="Bonnet C."/>
            <person name="Boukhgalter B."/>
            <person name="Bourzgui I."/>
            <person name="Brown A."/>
            <person name="Cahill P."/>
            <person name="Channer S."/>
            <person name="Cheshatsang Y."/>
            <person name="Chuda L."/>
            <person name="Citroen M."/>
            <person name="Collymore A."/>
            <person name="Cooke P."/>
            <person name="Costello M."/>
            <person name="D'Aco K."/>
            <person name="Daza R."/>
            <person name="De Haan G."/>
            <person name="DeGray S."/>
            <person name="DeMaso C."/>
            <person name="Dhargay N."/>
            <person name="Dooley K."/>
            <person name="Dooley E."/>
            <person name="Doricent M."/>
            <person name="Dorje P."/>
            <person name="Dorjee K."/>
            <person name="Dupes A."/>
            <person name="Elong R."/>
            <person name="Falk J."/>
            <person name="Farina A."/>
            <person name="Faro S."/>
            <person name="Ferguson D."/>
            <person name="Fisher S."/>
            <person name="Foley C.D."/>
            <person name="Franke A."/>
            <person name="Friedrich D."/>
            <person name="Gadbois L."/>
            <person name="Gearin G."/>
            <person name="Gearin C.R."/>
            <person name="Giannoukos G."/>
            <person name="Goode T."/>
            <person name="Graham J."/>
            <person name="Grandbois E."/>
            <person name="Grewal S."/>
            <person name="Gyaltsen K."/>
            <person name="Hafez N."/>
            <person name="Hagos B."/>
            <person name="Hall J."/>
            <person name="Henson C."/>
            <person name="Hollinger A."/>
            <person name="Honan T."/>
            <person name="Huard M.D."/>
            <person name="Hughes L."/>
            <person name="Hurhula B."/>
            <person name="Husby M.E."/>
            <person name="Kamat A."/>
            <person name="Kanga B."/>
            <person name="Kashin S."/>
            <person name="Khazanovich D."/>
            <person name="Kisner P."/>
            <person name="Lance K."/>
            <person name="Lara M."/>
            <person name="Lee W."/>
            <person name="Lennon N."/>
            <person name="Letendre F."/>
            <person name="LeVine R."/>
            <person name="Lipovsky A."/>
            <person name="Liu X."/>
            <person name="Liu J."/>
            <person name="Liu S."/>
            <person name="Lokyitsang T."/>
            <person name="Lokyitsang Y."/>
            <person name="Lubonja R."/>
            <person name="Lui A."/>
            <person name="MacDonald P."/>
            <person name="Magnisalis V."/>
            <person name="Maru K."/>
            <person name="Matthews C."/>
            <person name="McCusker W."/>
            <person name="McDonough S."/>
            <person name="Mehta T."/>
            <person name="Meldrim J."/>
            <person name="Meneus L."/>
            <person name="Mihai O."/>
            <person name="Mihalev A."/>
            <person name="Mihova T."/>
            <person name="Mittelman R."/>
            <person name="Mlenga V."/>
            <person name="Montmayeur A."/>
            <person name="Mulrain L."/>
            <person name="Navidi A."/>
            <person name="Naylor J."/>
            <person name="Negash T."/>
            <person name="Nguyen T."/>
            <person name="Nguyen N."/>
            <person name="Nicol R."/>
            <person name="Norbu C."/>
            <person name="Norbu N."/>
            <person name="Novod N."/>
            <person name="O'Neill B."/>
            <person name="Osman S."/>
            <person name="Markiewicz E."/>
            <person name="Oyono O.L."/>
            <person name="Patti C."/>
            <person name="Phunkhang P."/>
            <person name="Pierre F."/>
            <person name="Priest M."/>
            <person name="Raghuraman S."/>
            <person name="Rege F."/>
            <person name="Reyes R."/>
            <person name="Rise C."/>
            <person name="Rogov P."/>
            <person name="Ross K."/>
            <person name="Ryan E."/>
            <person name="Settipalli S."/>
            <person name="Shea T."/>
            <person name="Sherpa N."/>
            <person name="Shi L."/>
            <person name="Shih D."/>
            <person name="Sparrow T."/>
            <person name="Spaulding J."/>
            <person name="Stalker J."/>
            <person name="Stange-Thomann N."/>
            <person name="Stavropoulos S."/>
            <person name="Stone C."/>
            <person name="Strader C."/>
            <person name="Tesfaye S."/>
            <person name="Thomson T."/>
            <person name="Thoulutsang Y."/>
            <person name="Thoulutsang D."/>
            <person name="Topham K."/>
            <person name="Topping I."/>
            <person name="Tsamla T."/>
            <person name="Vassiliev H."/>
            <person name="Vo A."/>
            <person name="Wangchuk T."/>
            <person name="Wangdi T."/>
            <person name="Weiand M."/>
            <person name="Wilkinson J."/>
            <person name="Wilson A."/>
            <person name="Yadav S."/>
            <person name="Young G."/>
            <person name="Yu Q."/>
            <person name="Zembek L."/>
            <person name="Zhong D."/>
            <person name="Zimmer A."/>
            <person name="Zwirko Z."/>
            <person name="Jaffe D.B."/>
            <person name="Alvarez P."/>
            <person name="Brockman W."/>
            <person name="Butler J."/>
            <person name="Chin C."/>
            <person name="Gnerre S."/>
            <person name="Grabherr M."/>
            <person name="Kleber M."/>
            <person name="Mauceli E."/>
            <person name="MacCallum I."/>
        </authorList>
    </citation>
    <scope>NUCLEOTIDE SEQUENCE [LARGE SCALE GENOMIC DNA]</scope>
    <source>
        <strain evidence="4">Tucson 15010-1051.87</strain>
    </source>
</reference>
<evidence type="ECO:0000313" key="3">
    <source>
        <dbReference type="EMBL" id="EDW65361.2"/>
    </source>
</evidence>
<dbReference type="Gene3D" id="1.25.40.420">
    <property type="match status" value="1"/>
</dbReference>
<name>B4M3I6_DROVI</name>
<dbReference type="STRING" id="7244.B4M3I6"/>
<evidence type="ECO:0000259" key="2">
    <source>
        <dbReference type="SMART" id="SM00875"/>
    </source>
</evidence>
<dbReference type="OrthoDB" id="6350321at2759"/>
<dbReference type="HOGENOM" id="CLU_980986_0_0_1"/>
<proteinExistence type="predicted"/>
<dbReference type="Pfam" id="PF15881">
    <property type="entry name" value="DUF4734"/>
    <property type="match status" value="1"/>
</dbReference>
<protein>
    <recommendedName>
        <fullName evidence="2">BACK domain-containing protein</fullName>
    </recommendedName>
</protein>
<dbReference type="InParanoid" id="B4M3I6"/>
<dbReference type="SMART" id="SM00875">
    <property type="entry name" value="BACK"/>
    <property type="match status" value="1"/>
</dbReference>
<dbReference type="InterPro" id="IPR011705">
    <property type="entry name" value="BACK"/>
</dbReference>
<feature type="compositionally biased region" description="Acidic residues" evidence="1">
    <location>
        <begin position="149"/>
        <end position="159"/>
    </location>
</feature>
<feature type="compositionally biased region" description="Basic and acidic residues" evidence="1">
    <location>
        <begin position="1"/>
        <end position="10"/>
    </location>
</feature>
<feature type="region of interest" description="Disordered" evidence="1">
    <location>
        <begin position="134"/>
        <end position="168"/>
    </location>
</feature>
<sequence>MSSSSEEKRLTQSTALGEKTTENEQENVGGVDDLTECKSEDDYEDDVHDVVDDDDDDDDIADGIAEDFIEYVMEYVGDDLIDGFIEKLTNGRTKEEIDVRTADKSEDYIQECKADELIKNVLESTNIDMIEKETEQLTGMSDDLTTESAGDDDDDDDDTIRENKTEHSTPIALSDAIKVLQASRHLQIDLLESDCWDLLSQKHVREKVAFRLFLEAEKMPALEDVREIMLSRVRGYFLALVGSEDFLNLKLDQLLSLLKRDSIGVNCEVEVFFAAVRWLSKSKNRLEHMQTVMRCVRFAYMPMPMLFRIRAMGLADENQPIGSTERVLQEFQRHPEMPQMLYDAMTYISLHFQNEMEPDPIDPDDEIQQKLVYPRRWIYHPKCPYHKARLVYPYQHSLTQQEFDNYVCMIQKDWMGEEPPVDAVLDVEFDGVVKLSPKLSSETLAR</sequence>
<dbReference type="AlphaFoldDB" id="B4M3I6"/>
<keyword evidence="4" id="KW-1185">Reference proteome</keyword>
<evidence type="ECO:0000256" key="1">
    <source>
        <dbReference type="SAM" id="MobiDB-lite"/>
    </source>
</evidence>
<dbReference type="EMBL" id="CH940651">
    <property type="protein sequence ID" value="EDW65361.2"/>
    <property type="molecule type" value="Genomic_DNA"/>
</dbReference>
<feature type="domain" description="BACK" evidence="2">
    <location>
        <begin position="209"/>
        <end position="310"/>
    </location>
</feature>
<feature type="region of interest" description="Disordered" evidence="1">
    <location>
        <begin position="1"/>
        <end position="59"/>
    </location>
</feature>